<proteinExistence type="predicted"/>
<dbReference type="AlphaFoldDB" id="A0A0A9C7I8"/>
<reference evidence="1" key="1">
    <citation type="submission" date="2014-09" db="EMBL/GenBank/DDBJ databases">
        <authorList>
            <person name="Magalhaes I.L.F."/>
            <person name="Oliveira U."/>
            <person name="Santos F.R."/>
            <person name="Vidigal T.H.D.A."/>
            <person name="Brescovit A.D."/>
            <person name="Santos A.J."/>
        </authorList>
    </citation>
    <scope>NUCLEOTIDE SEQUENCE</scope>
    <source>
        <tissue evidence="1">Shoot tissue taken approximately 20 cm above the soil surface</tissue>
    </source>
</reference>
<dbReference type="EMBL" id="GBRH01227472">
    <property type="protein sequence ID" value="JAD70423.1"/>
    <property type="molecule type" value="Transcribed_RNA"/>
</dbReference>
<sequence>MLVEMSQALNPTGGTQSKINQLQRGFAALTF</sequence>
<name>A0A0A9C7I8_ARUDO</name>
<organism evidence="1">
    <name type="scientific">Arundo donax</name>
    <name type="common">Giant reed</name>
    <name type="synonym">Donax arundinaceus</name>
    <dbReference type="NCBI Taxonomy" id="35708"/>
    <lineage>
        <taxon>Eukaryota</taxon>
        <taxon>Viridiplantae</taxon>
        <taxon>Streptophyta</taxon>
        <taxon>Embryophyta</taxon>
        <taxon>Tracheophyta</taxon>
        <taxon>Spermatophyta</taxon>
        <taxon>Magnoliopsida</taxon>
        <taxon>Liliopsida</taxon>
        <taxon>Poales</taxon>
        <taxon>Poaceae</taxon>
        <taxon>PACMAD clade</taxon>
        <taxon>Arundinoideae</taxon>
        <taxon>Arundineae</taxon>
        <taxon>Arundo</taxon>
    </lineage>
</organism>
<evidence type="ECO:0000313" key="1">
    <source>
        <dbReference type="EMBL" id="JAD70423.1"/>
    </source>
</evidence>
<reference evidence="1" key="2">
    <citation type="journal article" date="2015" name="Data Brief">
        <title>Shoot transcriptome of the giant reed, Arundo donax.</title>
        <authorList>
            <person name="Barrero R.A."/>
            <person name="Guerrero F.D."/>
            <person name="Moolhuijzen P."/>
            <person name="Goolsby J.A."/>
            <person name="Tidwell J."/>
            <person name="Bellgard S.E."/>
            <person name="Bellgard M.I."/>
        </authorList>
    </citation>
    <scope>NUCLEOTIDE SEQUENCE</scope>
    <source>
        <tissue evidence="1">Shoot tissue taken approximately 20 cm above the soil surface</tissue>
    </source>
</reference>
<accession>A0A0A9C7I8</accession>
<protein>
    <submittedName>
        <fullName evidence="1">Uncharacterized protein</fullName>
    </submittedName>
</protein>